<dbReference type="NCBIfam" id="TIGR00254">
    <property type="entry name" value="GGDEF"/>
    <property type="match status" value="1"/>
</dbReference>
<proteinExistence type="predicted"/>
<comment type="caution">
    <text evidence="4">The sequence shown here is derived from an EMBL/GenBank/DDBJ whole genome shotgun (WGS) entry which is preliminary data.</text>
</comment>
<dbReference type="SMART" id="SM00267">
    <property type="entry name" value="GGDEF"/>
    <property type="match status" value="1"/>
</dbReference>
<dbReference type="InterPro" id="IPR029787">
    <property type="entry name" value="Nucleotide_cyclase"/>
</dbReference>
<sequence>MGIVAGMPLDFEEQAVSQSAQRPNLLSGAISVAAILLFVGIGSAVLSKTLQFYFEGGEPADRTLVIALLLNVALILFGWRRHNELSLEVQVRTAAEERAQQLANRDPLTGFLNRRSLAEEGAAMFVRAQRRRKAMAMLMLDLDHFKTINDMHGHAVGDALLRAVAAEIAHVMPPIALTARLGGDEFACGFLFDPTEPTVVERIAERLVSRMAQPFEAEGLRLHISCSLGIARSDFDCASIDALMRSADIAMYAAKKSGRNRYAWFDHSMERELQIRNELENGLRTAIPRGEIVPYFEQQIDLSTNRLHGFEVLARWEHPQRGLISPELFIPIAEETGMIADLSLSIMRQAFIAARDWDPTLTLSINISPWQLRDAWLAQKIIKVLAETGFPASRLEVEITESSLFDNLALAQSIVGSLKNQGAKLALDDFGTGYSSLAHLRALPFDRIKIDKSFIISLNTSADSAAIVNAIISLGESLNLPITAEGVEDAAIEERLRAAGCAKAQGWYYGKPLSVSGVRRLLAERRLIHPGSGAATPEAPDSGQRLAG</sequence>
<dbReference type="InterPro" id="IPR001633">
    <property type="entry name" value="EAL_dom"/>
</dbReference>
<dbReference type="CDD" id="cd01948">
    <property type="entry name" value="EAL"/>
    <property type="match status" value="1"/>
</dbReference>
<dbReference type="InterPro" id="IPR000160">
    <property type="entry name" value="GGDEF_dom"/>
</dbReference>
<dbReference type="CDD" id="cd01949">
    <property type="entry name" value="GGDEF"/>
    <property type="match status" value="1"/>
</dbReference>
<dbReference type="Pfam" id="PF00563">
    <property type="entry name" value="EAL"/>
    <property type="match status" value="1"/>
</dbReference>
<dbReference type="Gene3D" id="3.30.70.270">
    <property type="match status" value="1"/>
</dbReference>
<keyword evidence="1" id="KW-0472">Membrane</keyword>
<dbReference type="InterPro" id="IPR035919">
    <property type="entry name" value="EAL_sf"/>
</dbReference>
<dbReference type="InterPro" id="IPR052155">
    <property type="entry name" value="Biofilm_reg_signaling"/>
</dbReference>
<dbReference type="InterPro" id="IPR043128">
    <property type="entry name" value="Rev_trsase/Diguanyl_cyclase"/>
</dbReference>
<organism evidence="4 5">
    <name type="scientific">Sphingomonas kyeonggiensis</name>
    <dbReference type="NCBI Taxonomy" id="1268553"/>
    <lineage>
        <taxon>Bacteria</taxon>
        <taxon>Pseudomonadati</taxon>
        <taxon>Pseudomonadota</taxon>
        <taxon>Alphaproteobacteria</taxon>
        <taxon>Sphingomonadales</taxon>
        <taxon>Sphingomonadaceae</taxon>
        <taxon>Sphingomonas</taxon>
    </lineage>
</organism>
<evidence type="ECO:0000313" key="5">
    <source>
        <dbReference type="Proteomes" id="UP000575241"/>
    </source>
</evidence>
<dbReference type="SUPFAM" id="SSF141868">
    <property type="entry name" value="EAL domain-like"/>
    <property type="match status" value="1"/>
</dbReference>
<dbReference type="SMART" id="SM00052">
    <property type="entry name" value="EAL"/>
    <property type="match status" value="1"/>
</dbReference>
<feature type="domain" description="EAL" evidence="2">
    <location>
        <begin position="276"/>
        <end position="526"/>
    </location>
</feature>
<evidence type="ECO:0000256" key="1">
    <source>
        <dbReference type="SAM" id="Phobius"/>
    </source>
</evidence>
<dbReference type="SUPFAM" id="SSF55073">
    <property type="entry name" value="Nucleotide cyclase"/>
    <property type="match status" value="1"/>
</dbReference>
<dbReference type="EMBL" id="JACHLN010000002">
    <property type="protein sequence ID" value="MBB4839392.1"/>
    <property type="molecule type" value="Genomic_DNA"/>
</dbReference>
<accession>A0A7W7K1P7</accession>
<dbReference type="PANTHER" id="PTHR44757">
    <property type="entry name" value="DIGUANYLATE CYCLASE DGCP"/>
    <property type="match status" value="1"/>
</dbReference>
<keyword evidence="5" id="KW-1185">Reference proteome</keyword>
<evidence type="ECO:0000259" key="2">
    <source>
        <dbReference type="PROSITE" id="PS50883"/>
    </source>
</evidence>
<name>A0A7W7K1P7_9SPHN</name>
<dbReference type="PROSITE" id="PS50883">
    <property type="entry name" value="EAL"/>
    <property type="match status" value="1"/>
</dbReference>
<gene>
    <name evidence="4" type="ORF">HNP52_002461</name>
</gene>
<feature type="transmembrane region" description="Helical" evidence="1">
    <location>
        <begin position="25"/>
        <end position="47"/>
    </location>
</feature>
<reference evidence="4 5" key="1">
    <citation type="submission" date="2020-08" db="EMBL/GenBank/DDBJ databases">
        <title>Functional genomics of gut bacteria from endangered species of beetles.</title>
        <authorList>
            <person name="Carlos-Shanley C."/>
        </authorList>
    </citation>
    <scope>NUCLEOTIDE SEQUENCE [LARGE SCALE GENOMIC DNA]</scope>
    <source>
        <strain evidence="4 5">S00224</strain>
    </source>
</reference>
<dbReference type="AlphaFoldDB" id="A0A7W7K1P7"/>
<dbReference type="PANTHER" id="PTHR44757:SF2">
    <property type="entry name" value="BIOFILM ARCHITECTURE MAINTENANCE PROTEIN MBAA"/>
    <property type="match status" value="1"/>
</dbReference>
<dbReference type="Gene3D" id="3.20.20.450">
    <property type="entry name" value="EAL domain"/>
    <property type="match status" value="1"/>
</dbReference>
<keyword evidence="1" id="KW-0812">Transmembrane</keyword>
<dbReference type="Proteomes" id="UP000575241">
    <property type="component" value="Unassembled WGS sequence"/>
</dbReference>
<feature type="domain" description="GGDEF" evidence="3">
    <location>
        <begin position="133"/>
        <end position="267"/>
    </location>
</feature>
<keyword evidence="1" id="KW-1133">Transmembrane helix</keyword>
<feature type="transmembrane region" description="Helical" evidence="1">
    <location>
        <begin position="59"/>
        <end position="79"/>
    </location>
</feature>
<protein>
    <submittedName>
        <fullName evidence="4">Diguanylate cyclase (GGDEF)-like protein</fullName>
    </submittedName>
</protein>
<dbReference type="Pfam" id="PF00990">
    <property type="entry name" value="GGDEF"/>
    <property type="match status" value="1"/>
</dbReference>
<evidence type="ECO:0000259" key="3">
    <source>
        <dbReference type="PROSITE" id="PS50887"/>
    </source>
</evidence>
<dbReference type="PROSITE" id="PS50887">
    <property type="entry name" value="GGDEF"/>
    <property type="match status" value="1"/>
</dbReference>
<evidence type="ECO:0000313" key="4">
    <source>
        <dbReference type="EMBL" id="MBB4839392.1"/>
    </source>
</evidence>